<dbReference type="InterPro" id="IPR050452">
    <property type="entry name" value="Metacaspase"/>
</dbReference>
<dbReference type="Proteomes" id="UP000643405">
    <property type="component" value="Unassembled WGS sequence"/>
</dbReference>
<dbReference type="GO" id="GO:0004197">
    <property type="term" value="F:cysteine-type endopeptidase activity"/>
    <property type="evidence" value="ECO:0007669"/>
    <property type="project" value="InterPro"/>
</dbReference>
<dbReference type="RefSeq" id="WP_188163017.1">
    <property type="nucleotide sequence ID" value="NZ_JACVVX010000001.1"/>
</dbReference>
<organism evidence="3 4">
    <name type="scientific">Oryzicola mucosus</name>
    <dbReference type="NCBI Taxonomy" id="2767425"/>
    <lineage>
        <taxon>Bacteria</taxon>
        <taxon>Pseudomonadati</taxon>
        <taxon>Pseudomonadota</taxon>
        <taxon>Alphaproteobacteria</taxon>
        <taxon>Hyphomicrobiales</taxon>
        <taxon>Phyllobacteriaceae</taxon>
        <taxon>Oryzicola</taxon>
    </lineage>
</organism>
<dbReference type="Gene3D" id="3.40.50.1460">
    <property type="match status" value="1"/>
</dbReference>
<dbReference type="AlphaFoldDB" id="A0A8J6PT18"/>
<evidence type="ECO:0000313" key="3">
    <source>
        <dbReference type="EMBL" id="MBD0413596.1"/>
    </source>
</evidence>
<dbReference type="EMBL" id="JACVVX010000001">
    <property type="protein sequence ID" value="MBD0413596.1"/>
    <property type="molecule type" value="Genomic_DNA"/>
</dbReference>
<accession>A0A8J6PT18</accession>
<gene>
    <name evidence="3" type="ORF">ICI42_02910</name>
</gene>
<feature type="chain" id="PRO_5035209522" evidence="1">
    <location>
        <begin position="31"/>
        <end position="740"/>
    </location>
</feature>
<sequence>MMGAKHLRGLLAATALSFAALGALSGAAVARTNHALLVAVTAYPNLPPKAALIGPNHDARLVREYLTTAAPVPFSADNVVVLADGLEGAAGSPTHEAILAQLKTLADTVQRDDFVYLHFSGHGAQQPETAAGNETDGLDEIFLPADTGKWANRDQGVPNALMDDEIGAALDAIRDKGAFVWFVIDACHSGSATRAADIGDDVVVERKLDFDTLGIPAEEVSKAEALATQAPAERQAAFSLTDEKTGDAAVRAFSPGTASPTSAAPLAKGGLVAFFAAQTIETTPEMPLPKGEPQAERYGLFTYTLFSKLAENPGATYRQLGHAVLQQYSADRRERPTPLFEGDLDARAFDSEQLDTVMQWPVTVDGNSATVPAGSLHRLSKGTKLAILPSPTSKPEEALGYLEVSSARNLSSKLAPVTYEGKRAIKLADLPKNVYARLAEVSVDYMLTVARPSPIEGMVDQVNAANQMLDTLARDDQQRFRIRLVDAGAEADLRLAVWAEKTLPGASANASAEPALWFLPPSGEIELDSGSKPPSVTLDAANPEETAKKTAENLLKIFRATALSRLAAASDYKPEDVSVQFLIKRDGRDDLEPLQASSVPILNPGDQIHVLAENASPDLVDINILYVGSDYSISHMDAQRLVAGAKVEEGILEITESSFGMERMIAVLTEAPPLSEVEDLKFLEQDGVLPATRGVAQASFGALLDDIGLAPSTRSAAKLNDKAKAGGAVMIFPIETRPRS</sequence>
<feature type="signal peptide" evidence="1">
    <location>
        <begin position="1"/>
        <end position="30"/>
    </location>
</feature>
<keyword evidence="4" id="KW-1185">Reference proteome</keyword>
<reference evidence="3" key="1">
    <citation type="submission" date="2020-09" db="EMBL/GenBank/DDBJ databases">
        <title>Genome seq and assembly of Tianweitania sp.</title>
        <authorList>
            <person name="Chhetri G."/>
        </authorList>
    </citation>
    <scope>NUCLEOTIDE SEQUENCE</scope>
    <source>
        <strain evidence="3">Rool2</strain>
    </source>
</reference>
<dbReference type="GO" id="GO:0006508">
    <property type="term" value="P:proteolysis"/>
    <property type="evidence" value="ECO:0007669"/>
    <property type="project" value="InterPro"/>
</dbReference>
<name>A0A8J6PT18_9HYPH</name>
<evidence type="ECO:0000259" key="2">
    <source>
        <dbReference type="Pfam" id="PF00656"/>
    </source>
</evidence>
<keyword evidence="1" id="KW-0732">Signal</keyword>
<dbReference type="PANTHER" id="PTHR48104">
    <property type="entry name" value="METACASPASE-4"/>
    <property type="match status" value="1"/>
</dbReference>
<comment type="caution">
    <text evidence="3">The sequence shown here is derived from an EMBL/GenBank/DDBJ whole genome shotgun (WGS) entry which is preliminary data.</text>
</comment>
<feature type="domain" description="Peptidase C14 caspase" evidence="2">
    <location>
        <begin position="33"/>
        <end position="329"/>
    </location>
</feature>
<proteinExistence type="predicted"/>
<dbReference type="PANTHER" id="PTHR48104:SF30">
    <property type="entry name" value="METACASPASE-1"/>
    <property type="match status" value="1"/>
</dbReference>
<dbReference type="Pfam" id="PF00656">
    <property type="entry name" value="Peptidase_C14"/>
    <property type="match status" value="1"/>
</dbReference>
<dbReference type="GO" id="GO:0005737">
    <property type="term" value="C:cytoplasm"/>
    <property type="evidence" value="ECO:0007669"/>
    <property type="project" value="TreeGrafter"/>
</dbReference>
<evidence type="ECO:0000256" key="1">
    <source>
        <dbReference type="SAM" id="SignalP"/>
    </source>
</evidence>
<dbReference type="InterPro" id="IPR011600">
    <property type="entry name" value="Pept_C14_caspase"/>
</dbReference>
<evidence type="ECO:0000313" key="4">
    <source>
        <dbReference type="Proteomes" id="UP000643405"/>
    </source>
</evidence>
<protein>
    <submittedName>
        <fullName evidence="3">Caspase family protein</fullName>
    </submittedName>
</protein>